<comment type="caution">
    <text evidence="2">The sequence shown here is derived from an EMBL/GenBank/DDBJ whole genome shotgun (WGS) entry which is preliminary data.</text>
</comment>
<proteinExistence type="predicted"/>
<dbReference type="EMBL" id="JBHRTQ010000009">
    <property type="protein sequence ID" value="MFC3174651.1"/>
    <property type="molecule type" value="Genomic_DNA"/>
</dbReference>
<feature type="compositionally biased region" description="Pro residues" evidence="1">
    <location>
        <begin position="11"/>
        <end position="26"/>
    </location>
</feature>
<reference evidence="3" key="1">
    <citation type="journal article" date="2019" name="Int. J. Syst. Evol. Microbiol.">
        <title>The Global Catalogue of Microorganisms (GCM) 10K type strain sequencing project: providing services to taxonomists for standard genome sequencing and annotation.</title>
        <authorList>
            <consortium name="The Broad Institute Genomics Platform"/>
            <consortium name="The Broad Institute Genome Sequencing Center for Infectious Disease"/>
            <person name="Wu L."/>
            <person name="Ma J."/>
        </authorList>
    </citation>
    <scope>NUCLEOTIDE SEQUENCE [LARGE SCALE GENOMIC DNA]</scope>
    <source>
        <strain evidence="3">KCTC 42984</strain>
    </source>
</reference>
<evidence type="ECO:0000313" key="2">
    <source>
        <dbReference type="EMBL" id="MFC3174651.1"/>
    </source>
</evidence>
<protein>
    <recommendedName>
        <fullName evidence="4">DUF4440 domain-containing protein</fullName>
    </recommendedName>
</protein>
<gene>
    <name evidence="2" type="ORF">ACFOD9_10340</name>
</gene>
<name>A0ABV7IVL9_9SPHN</name>
<sequence>MAGSPAGAQGAPPPSQSLTPPPSPMPVPNELELAKLIWSTMAAVDHANQAGNYSVLRDLSAPAFQMENDAAKLVRVFESLRSSNVDLSNTMLLAPTYASAPVIMNPDVLHVKGYFGLRPTAIGFDLYYQWLQGRWRLFGVSIVPATIAAIAPGPAAAAPPPPTATGRQGQPGRVPQGR</sequence>
<dbReference type="RefSeq" id="WP_379510035.1">
    <property type="nucleotide sequence ID" value="NZ_JBHRTQ010000009.1"/>
</dbReference>
<organism evidence="2 3">
    <name type="scientific">Novosphingobium bradum</name>
    <dbReference type="NCBI Taxonomy" id="1737444"/>
    <lineage>
        <taxon>Bacteria</taxon>
        <taxon>Pseudomonadati</taxon>
        <taxon>Pseudomonadota</taxon>
        <taxon>Alphaproteobacteria</taxon>
        <taxon>Sphingomonadales</taxon>
        <taxon>Sphingomonadaceae</taxon>
        <taxon>Novosphingobium</taxon>
    </lineage>
</organism>
<feature type="compositionally biased region" description="Low complexity" evidence="1">
    <location>
        <begin position="1"/>
        <end position="10"/>
    </location>
</feature>
<feature type="compositionally biased region" description="Low complexity" evidence="1">
    <location>
        <begin position="164"/>
        <end position="178"/>
    </location>
</feature>
<evidence type="ECO:0000256" key="1">
    <source>
        <dbReference type="SAM" id="MobiDB-lite"/>
    </source>
</evidence>
<evidence type="ECO:0008006" key="4">
    <source>
        <dbReference type="Google" id="ProtNLM"/>
    </source>
</evidence>
<evidence type="ECO:0000313" key="3">
    <source>
        <dbReference type="Proteomes" id="UP001595604"/>
    </source>
</evidence>
<feature type="region of interest" description="Disordered" evidence="1">
    <location>
        <begin position="1"/>
        <end position="26"/>
    </location>
</feature>
<feature type="region of interest" description="Disordered" evidence="1">
    <location>
        <begin position="154"/>
        <end position="178"/>
    </location>
</feature>
<dbReference type="Proteomes" id="UP001595604">
    <property type="component" value="Unassembled WGS sequence"/>
</dbReference>
<keyword evidence="3" id="KW-1185">Reference proteome</keyword>
<accession>A0ABV7IVL9</accession>